<organism evidence="1 2">
    <name type="scientific">Pricia antarctica</name>
    <dbReference type="NCBI Taxonomy" id="641691"/>
    <lineage>
        <taxon>Bacteria</taxon>
        <taxon>Pseudomonadati</taxon>
        <taxon>Bacteroidota</taxon>
        <taxon>Flavobacteriia</taxon>
        <taxon>Flavobacteriales</taxon>
        <taxon>Flavobacteriaceae</taxon>
        <taxon>Pricia</taxon>
    </lineage>
</organism>
<protein>
    <recommendedName>
        <fullName evidence="3">DUF1460 domain-containing protein</fullName>
    </recommendedName>
</protein>
<dbReference type="EMBL" id="FNAO01000001">
    <property type="protein sequence ID" value="SDD65727.1"/>
    <property type="molecule type" value="Genomic_DNA"/>
</dbReference>
<accession>A0A1G6WKI3</accession>
<gene>
    <name evidence="1" type="ORF">SAMN05421636_101331</name>
</gene>
<dbReference type="Gene3D" id="2.30.260.10">
    <property type="entry name" value="putative xylanase like domain"/>
    <property type="match status" value="1"/>
</dbReference>
<dbReference type="Pfam" id="PF07313">
    <property type="entry name" value="AmiA-like"/>
    <property type="match status" value="1"/>
</dbReference>
<evidence type="ECO:0000313" key="1">
    <source>
        <dbReference type="EMBL" id="SDD65727.1"/>
    </source>
</evidence>
<keyword evidence="2" id="KW-1185">Reference proteome</keyword>
<dbReference type="InterPro" id="IPR010846">
    <property type="entry name" value="AmiA-like"/>
</dbReference>
<reference evidence="1 2" key="1">
    <citation type="submission" date="2016-10" db="EMBL/GenBank/DDBJ databases">
        <authorList>
            <person name="de Groot N.N."/>
        </authorList>
    </citation>
    <scope>NUCLEOTIDE SEQUENCE [LARGE SCALE GENOMIC DNA]</scope>
    <source>
        <strain evidence="1 2">DSM 23421</strain>
    </source>
</reference>
<dbReference type="STRING" id="641691.SAMN05421636_101331"/>
<dbReference type="AlphaFoldDB" id="A0A1G6WKI3"/>
<dbReference type="InterPro" id="IPR038765">
    <property type="entry name" value="Papain-like_cys_pep_sf"/>
</dbReference>
<evidence type="ECO:0000313" key="2">
    <source>
        <dbReference type="Proteomes" id="UP000199109"/>
    </source>
</evidence>
<sequence>MGYICQVCLFSFIMINQRNWCLFVCTFLFATVNAQQITCSPADKKAVENKIMEIDGLLENDFGKTIVAIGKTFMGTPYVAKTLEIGDTETLVINLQGLDCTTYVENILAFSLMLEKGKAGFDNFTETLENIRYKDGQLAGYASRLHYFSEWIANNQKKGLLKDITAEIGGTEITKNIDFMSTHRNLYPFLSDDENFKMIQASENNLNDQPICIVPQNQIKVNEHLIQTGDIIALTTSIAGLDITHTGIATREKDGRIHLLHASTGSMEVEVSELPLVDYLKKIKSNTGIMVARPSS</sequence>
<dbReference type="Proteomes" id="UP000199109">
    <property type="component" value="Unassembled WGS sequence"/>
</dbReference>
<name>A0A1G6WKI3_9FLAO</name>
<proteinExistence type="predicted"/>
<dbReference type="Gene3D" id="1.10.3670.10">
    <property type="entry name" value="Putative xylanase like domain"/>
    <property type="match status" value="1"/>
</dbReference>
<dbReference type="SUPFAM" id="SSF54001">
    <property type="entry name" value="Cysteine proteinases"/>
    <property type="match status" value="1"/>
</dbReference>
<evidence type="ECO:0008006" key="3">
    <source>
        <dbReference type="Google" id="ProtNLM"/>
    </source>
</evidence>